<gene>
    <name evidence="2" type="ORF">N0V93_003749</name>
</gene>
<reference evidence="2" key="1">
    <citation type="submission" date="2022-10" db="EMBL/GenBank/DDBJ databases">
        <title>Tapping the CABI collections for fungal endophytes: first genome assemblies for Collariella, Neodidymelliopsis, Ascochyta clinopodiicola, Didymella pomorum, Didymosphaeria variabile, Neocosmospora piperis and Neocucurbitaria cava.</title>
        <authorList>
            <person name="Hill R."/>
        </authorList>
    </citation>
    <scope>NUCLEOTIDE SEQUENCE</scope>
    <source>
        <strain evidence="2">IMI 355082</strain>
    </source>
</reference>
<evidence type="ECO:0000256" key="1">
    <source>
        <dbReference type="SAM" id="MobiDB-lite"/>
    </source>
</evidence>
<comment type="caution">
    <text evidence="2">The sequence shown here is derived from an EMBL/GenBank/DDBJ whole genome shotgun (WGS) entry which is preliminary data.</text>
</comment>
<dbReference type="EMBL" id="JAPEVB010000002">
    <property type="protein sequence ID" value="KAJ4394530.1"/>
    <property type="molecule type" value="Genomic_DNA"/>
</dbReference>
<feature type="compositionally biased region" description="Pro residues" evidence="1">
    <location>
        <begin position="1"/>
        <end position="10"/>
    </location>
</feature>
<evidence type="ECO:0008006" key="4">
    <source>
        <dbReference type="Google" id="ProtNLM"/>
    </source>
</evidence>
<dbReference type="Proteomes" id="UP001140453">
    <property type="component" value="Unassembled WGS sequence"/>
</dbReference>
<protein>
    <recommendedName>
        <fullName evidence="4">Zn(2)-C6 fungal-type domain-containing protein</fullName>
    </recommendedName>
</protein>
<sequence>MDCFPFPRPGATPHSLEKSPESECHDDEGCSRTTIFQSIGNSIGNVIGSVCAPSSHYGPAPAYSTISPIYEASISHIYPADLQSPSSMSQHLNVSGYNPEMPRPPSLVDSANLPAFTEQHPILQPGPHTNMRYQALESGPKLETSPHLMKLEKPTEGEDFQQHNFHTRPAHMFSTSSSHSAPGIVQTDPGYYPQHSMARYQAQYPTSHGIICAEATQQQSFDYFLPSQIDEPEMTPTQKKPAATKRGPFKDPQKRIKTAQTRKMGSCIRCRMQRIRCEMDEDSPEDENAPCECCKKISANTKIHRMPCRRWKLIDVRLSKPGNVEGYDWTHRWKDSTAMPEITQWEDCETRSIFLCDGFISPGVSVKVRRFKAIKGDKLERVWYEGAQRREVKTGPWALVDVAAAKTTYDKYLSDAQPHIFKKLLGPREKLLWRTYECARLRRDHPATSLNERNLLAKTLDLWVAIRLTTTPFEIKGEETLGIRPADGKILLPPVMGKQLDKLLLDHTLTKLRRETLDVLQKMTQDKKQNTWLTTYLISFILLHNVALITKHDSDYARKHRMTANNDQSKMLIWARPEVVQQYHLGANILLAYFHYCNRGTYPFSKGCKESDLQDLAGLNKETISFVKWTRDEAELHKTEWQNLRERGFDGDSSDDGNAEKNAEAYSDPYFFVSQLYGKWRTSVQRSLQDQR</sequence>
<dbReference type="InterPro" id="IPR052973">
    <property type="entry name" value="Fungal_sec-metab_reg_TF"/>
</dbReference>
<feature type="region of interest" description="Disordered" evidence="1">
    <location>
        <begin position="233"/>
        <end position="258"/>
    </location>
</feature>
<dbReference type="AlphaFoldDB" id="A0A9W8YX80"/>
<feature type="region of interest" description="Disordered" evidence="1">
    <location>
        <begin position="1"/>
        <end position="26"/>
    </location>
</feature>
<evidence type="ECO:0000313" key="2">
    <source>
        <dbReference type="EMBL" id="KAJ4394530.1"/>
    </source>
</evidence>
<dbReference type="PANTHER" id="PTHR35392">
    <property type="entry name" value="ZN(II)2CYS6 TRANSCRIPTION FACTOR (EUROFUNG)-RELATED-RELATED"/>
    <property type="match status" value="1"/>
</dbReference>
<dbReference type="OrthoDB" id="3474066at2759"/>
<accession>A0A9W8YX80</accession>
<evidence type="ECO:0000313" key="3">
    <source>
        <dbReference type="Proteomes" id="UP001140453"/>
    </source>
</evidence>
<name>A0A9W8YX80_9PEZI</name>
<organism evidence="2 3">
    <name type="scientific">Gnomoniopsis smithogilvyi</name>
    <dbReference type="NCBI Taxonomy" id="1191159"/>
    <lineage>
        <taxon>Eukaryota</taxon>
        <taxon>Fungi</taxon>
        <taxon>Dikarya</taxon>
        <taxon>Ascomycota</taxon>
        <taxon>Pezizomycotina</taxon>
        <taxon>Sordariomycetes</taxon>
        <taxon>Sordariomycetidae</taxon>
        <taxon>Diaporthales</taxon>
        <taxon>Gnomoniaceae</taxon>
        <taxon>Gnomoniopsis</taxon>
    </lineage>
</organism>
<feature type="compositionally biased region" description="Basic and acidic residues" evidence="1">
    <location>
        <begin position="15"/>
        <end position="26"/>
    </location>
</feature>
<proteinExistence type="predicted"/>
<keyword evidence="3" id="KW-1185">Reference proteome</keyword>
<dbReference type="PANTHER" id="PTHR35392:SF3">
    <property type="entry name" value="ZN(2)-C6 FUNGAL-TYPE DOMAIN-CONTAINING PROTEIN"/>
    <property type="match status" value="1"/>
</dbReference>